<comment type="caution">
    <text evidence="11">The sequence shown here is derived from an EMBL/GenBank/DDBJ whole genome shotgun (WGS) entry which is preliminary data.</text>
</comment>
<keyword evidence="2" id="KW-1003">Cell membrane</keyword>
<dbReference type="InterPro" id="IPR025692">
    <property type="entry name" value="MscS_IM_dom1"/>
</dbReference>
<feature type="transmembrane region" description="Helical" evidence="8">
    <location>
        <begin position="462"/>
        <end position="479"/>
    </location>
</feature>
<feature type="domain" description="Mechanosensitive ion channel MscS" evidence="9">
    <location>
        <begin position="757"/>
        <end position="822"/>
    </location>
</feature>
<evidence type="ECO:0000256" key="4">
    <source>
        <dbReference type="ARBA" id="ARBA00022989"/>
    </source>
</evidence>
<dbReference type="InterPro" id="IPR052702">
    <property type="entry name" value="MscS-like_channel"/>
</dbReference>
<dbReference type="Proteomes" id="UP000316213">
    <property type="component" value="Unassembled WGS sequence"/>
</dbReference>
<evidence type="ECO:0000256" key="3">
    <source>
        <dbReference type="ARBA" id="ARBA00022692"/>
    </source>
</evidence>
<evidence type="ECO:0000259" key="9">
    <source>
        <dbReference type="Pfam" id="PF00924"/>
    </source>
</evidence>
<dbReference type="InterPro" id="IPR023408">
    <property type="entry name" value="MscS_beta-dom_sf"/>
</dbReference>
<evidence type="ECO:0000256" key="8">
    <source>
        <dbReference type="SAM" id="Phobius"/>
    </source>
</evidence>
<dbReference type="PANTHER" id="PTHR30347">
    <property type="entry name" value="POTASSIUM CHANNEL RELATED"/>
    <property type="match status" value="1"/>
</dbReference>
<keyword evidence="6" id="KW-0175">Coiled coil</keyword>
<proteinExistence type="predicted"/>
<keyword evidence="12" id="KW-1185">Reference proteome</keyword>
<feature type="transmembrane region" description="Helical" evidence="8">
    <location>
        <begin position="307"/>
        <end position="324"/>
    </location>
</feature>
<dbReference type="Pfam" id="PF12794">
    <property type="entry name" value="MscS_TM"/>
    <property type="match status" value="1"/>
</dbReference>
<feature type="compositionally biased region" description="Basic residues" evidence="7">
    <location>
        <begin position="930"/>
        <end position="939"/>
    </location>
</feature>
<feature type="transmembrane region" description="Helical" evidence="8">
    <location>
        <begin position="740"/>
        <end position="759"/>
    </location>
</feature>
<feature type="region of interest" description="Disordered" evidence="7">
    <location>
        <begin position="916"/>
        <end position="939"/>
    </location>
</feature>
<comment type="subcellular location">
    <subcellularLocation>
        <location evidence="1">Cell membrane</location>
        <topology evidence="1">Multi-pass membrane protein</topology>
    </subcellularLocation>
</comment>
<keyword evidence="3 8" id="KW-0812">Transmembrane</keyword>
<dbReference type="InterPro" id="IPR006685">
    <property type="entry name" value="MscS_channel_2nd"/>
</dbReference>
<protein>
    <submittedName>
        <fullName evidence="11">Miniconductance mechanosensitive channel MscM</fullName>
    </submittedName>
</protein>
<feature type="transmembrane region" description="Helical" evidence="8">
    <location>
        <begin position="606"/>
        <end position="627"/>
    </location>
</feature>
<dbReference type="Gene3D" id="1.10.287.1260">
    <property type="match status" value="1"/>
</dbReference>
<feature type="transmembrane region" description="Helical" evidence="8">
    <location>
        <begin position="345"/>
        <end position="370"/>
    </location>
</feature>
<dbReference type="EMBL" id="SJPM01000004">
    <property type="protein sequence ID" value="TWT97315.1"/>
    <property type="molecule type" value="Genomic_DNA"/>
</dbReference>
<gene>
    <name evidence="11" type="primary">mscM_2</name>
    <name evidence="11" type="ORF">Pla100_24670</name>
</gene>
<dbReference type="Pfam" id="PF00924">
    <property type="entry name" value="MS_channel_2nd"/>
    <property type="match status" value="1"/>
</dbReference>
<feature type="coiled-coil region" evidence="6">
    <location>
        <begin position="99"/>
        <end position="126"/>
    </location>
</feature>
<evidence type="ECO:0000256" key="1">
    <source>
        <dbReference type="ARBA" id="ARBA00004651"/>
    </source>
</evidence>
<dbReference type="SUPFAM" id="SSF50182">
    <property type="entry name" value="Sm-like ribonucleoproteins"/>
    <property type="match status" value="1"/>
</dbReference>
<evidence type="ECO:0000256" key="7">
    <source>
        <dbReference type="SAM" id="MobiDB-lite"/>
    </source>
</evidence>
<evidence type="ECO:0000313" key="12">
    <source>
        <dbReference type="Proteomes" id="UP000316213"/>
    </source>
</evidence>
<sequence length="939" mass="104195">MRPKFFMFDGFANRCRTRWGWLLLCLITWGCPCGPFAGFVGAQSTNAFIPRYDGVSIDSARQSADRFRDLSRSLPASVAEIANSNADFADRWARLAENMGTLSERVNEANRKLQSTTRDFNDVSAKIDEYGLTPTIGLLLRNKQEQLDQWQAHDSQTLFASQEIGRSRQEQLELEMVRWDGSDVTSQTNELLAQPGVNPSGLTNPIIARQISDLLRHRYGWLEALRQGYHDYQQKLGELDAATTASAKLSDEYRRLIDRHVMWIRSGDPIGVSDLGRIKPGLAAFFSTRRSGEFGLALENKWNANPATAIGWLSALMLIAIARWRAKVLLLAIGERKQLRASTPAIRQVLSSFLTVVVSSGIPLMLYSIARWLDGGVVSESTLHAANGCYAASLVAWMVEVPRQVLRKFGYVDQFVHLDLPRRDRATAYLTLIGFGLVLAAYVVTFSASFDRGIWRDSVSRFGFIGSMCLVAWTAHLTLRPKGGFLEPLIAKLGGSVIHRIRVVIYLIGIGFPFAMIAASALGYGDTANELIKRAIFTLVGLTIAATLWGGIKILSAMAWQNLAGSSKSIANQEAARSTRRYGEMESHAEVTGVLGEHYLELKHQLAFLCQCALVLTGIIGFGWLWIDMFPHVRMGNPVVWTVQDTVPTSLIAADGQRVAGSMIEETPVTAMHLLLAAVTLFVAFQLAKLLPALFDALVLQRVSFDEGMEHFSLVLGRCLLFGVGCLIACQWIGVRWQTIQWLAVGLTIGLGFGLQDMVRNLFGGLIVLFEKPARLGDFITVGRVTGRVAAQRLRTTVLSDDEGREVIIPNKNFVNEDVTNWMGAGRLNVIPLEVAVSRDQRPADICRKLQELVIDQEAVLLSPAPQATLVCVGKRTQRIEVRAWIEPGPHPERFRDELLRVVRRFLHDESILAADQPAQPDMDEVSRKGVSRRLKRSA</sequence>
<dbReference type="InterPro" id="IPR011066">
    <property type="entry name" value="MscS_channel_C_sf"/>
</dbReference>
<feature type="transmembrane region" description="Helical" evidence="8">
    <location>
        <begin position="671"/>
        <end position="691"/>
    </location>
</feature>
<feature type="domain" description="Mechanosensitive ion channel inner membrane" evidence="10">
    <location>
        <begin position="310"/>
        <end position="634"/>
    </location>
</feature>
<evidence type="ECO:0000256" key="2">
    <source>
        <dbReference type="ARBA" id="ARBA00022475"/>
    </source>
</evidence>
<dbReference type="SUPFAM" id="SSF82689">
    <property type="entry name" value="Mechanosensitive channel protein MscS (YggB), C-terminal domain"/>
    <property type="match status" value="1"/>
</dbReference>
<evidence type="ECO:0000313" key="11">
    <source>
        <dbReference type="EMBL" id="TWT97315.1"/>
    </source>
</evidence>
<evidence type="ECO:0000259" key="10">
    <source>
        <dbReference type="Pfam" id="PF12794"/>
    </source>
</evidence>
<feature type="transmembrane region" description="Helical" evidence="8">
    <location>
        <begin position="428"/>
        <end position="450"/>
    </location>
</feature>
<organism evidence="11 12">
    <name type="scientific">Neorhodopirellula pilleata</name>
    <dbReference type="NCBI Taxonomy" id="2714738"/>
    <lineage>
        <taxon>Bacteria</taxon>
        <taxon>Pseudomonadati</taxon>
        <taxon>Planctomycetota</taxon>
        <taxon>Planctomycetia</taxon>
        <taxon>Pirellulales</taxon>
        <taxon>Pirellulaceae</taxon>
        <taxon>Neorhodopirellula</taxon>
    </lineage>
</organism>
<dbReference type="GO" id="GO:0005886">
    <property type="term" value="C:plasma membrane"/>
    <property type="evidence" value="ECO:0007669"/>
    <property type="project" value="UniProtKB-SubCell"/>
</dbReference>
<accession>A0A5C6ADQ9</accession>
<feature type="transmembrane region" description="Helical" evidence="8">
    <location>
        <begin position="536"/>
        <end position="560"/>
    </location>
</feature>
<dbReference type="OrthoDB" id="9809206at2"/>
<dbReference type="InterPro" id="IPR010920">
    <property type="entry name" value="LSM_dom_sf"/>
</dbReference>
<keyword evidence="5 8" id="KW-0472">Membrane</keyword>
<dbReference type="AlphaFoldDB" id="A0A5C6ADQ9"/>
<dbReference type="GO" id="GO:0008381">
    <property type="term" value="F:mechanosensitive monoatomic ion channel activity"/>
    <property type="evidence" value="ECO:0007669"/>
    <property type="project" value="UniProtKB-ARBA"/>
</dbReference>
<feature type="transmembrane region" description="Helical" evidence="8">
    <location>
        <begin position="500"/>
        <end position="524"/>
    </location>
</feature>
<dbReference type="Gene3D" id="2.30.30.60">
    <property type="match status" value="1"/>
</dbReference>
<evidence type="ECO:0000256" key="5">
    <source>
        <dbReference type="ARBA" id="ARBA00023136"/>
    </source>
</evidence>
<reference evidence="11 12" key="1">
    <citation type="submission" date="2019-02" db="EMBL/GenBank/DDBJ databases">
        <title>Deep-cultivation of Planctomycetes and their phenomic and genomic characterization uncovers novel biology.</title>
        <authorList>
            <person name="Wiegand S."/>
            <person name="Jogler M."/>
            <person name="Boedeker C."/>
            <person name="Pinto D."/>
            <person name="Vollmers J."/>
            <person name="Rivas-Marin E."/>
            <person name="Kohn T."/>
            <person name="Peeters S.H."/>
            <person name="Heuer A."/>
            <person name="Rast P."/>
            <person name="Oberbeckmann S."/>
            <person name="Bunk B."/>
            <person name="Jeske O."/>
            <person name="Meyerdierks A."/>
            <person name="Storesund J.E."/>
            <person name="Kallscheuer N."/>
            <person name="Luecker S."/>
            <person name="Lage O.M."/>
            <person name="Pohl T."/>
            <person name="Merkel B.J."/>
            <person name="Hornburger P."/>
            <person name="Mueller R.-W."/>
            <person name="Bruemmer F."/>
            <person name="Labrenz M."/>
            <person name="Spormann A.M."/>
            <person name="Op Den Camp H."/>
            <person name="Overmann J."/>
            <person name="Amann R."/>
            <person name="Jetten M.S.M."/>
            <person name="Mascher T."/>
            <person name="Medema M.H."/>
            <person name="Devos D.P."/>
            <person name="Kaster A.-K."/>
            <person name="Ovreas L."/>
            <person name="Rohde M."/>
            <person name="Galperin M.Y."/>
            <person name="Jogler C."/>
        </authorList>
    </citation>
    <scope>NUCLEOTIDE SEQUENCE [LARGE SCALE GENOMIC DNA]</scope>
    <source>
        <strain evidence="11 12">Pla100</strain>
    </source>
</reference>
<keyword evidence="4 8" id="KW-1133">Transmembrane helix</keyword>
<feature type="transmembrane region" description="Helical" evidence="8">
    <location>
        <begin position="712"/>
        <end position="734"/>
    </location>
</feature>
<dbReference type="PANTHER" id="PTHR30347:SF1">
    <property type="entry name" value="MECHANOSENSITIVE CHANNEL MSCK"/>
    <property type="match status" value="1"/>
</dbReference>
<name>A0A5C6ADQ9_9BACT</name>
<evidence type="ECO:0000256" key="6">
    <source>
        <dbReference type="SAM" id="Coils"/>
    </source>
</evidence>